<sequence>MRPSYLGKIHLNWCDTCHTPVLGTTCACGSDTRPVAVTPPGDARPAFRADIDLVNEIFTDHFGAPLIPKGHLAVLNKVPEIDRMEEIVLGGAIVAAIRYLPEKGEWEPLPRPAAARYLVPTKRYVVADDGAVPSIREGSSLLAPGLVEIEDAVRPGDEVFILSKSGECIGVGRAKVDAAEARTMTRGAIVRTRKAAPADAVPGTASWDDAVAANRQILDTYEGASLDFIRNVRASHTHLPVNVSYSGGKDSLATLLLVLREMGPVPILYADTGLEFPETDANVRDVAARYGLEVVRAETGDTFWEHFRKEGPPAVDARWCCSVAKLLPVSKIIAERWGESLSFIGQRKYESLSRKNSPRIWRNRVVGNQISAAPIQHWTALHVWLYIFREGAPYNCLYTEGLDRIGCFMCPSSDRAVLKRIRAAYPDLWKDWEARLRSWQGEHGLPEEWISDDGWRRRGSGSDEDDSYN</sequence>
<dbReference type="SUPFAM" id="SSF52402">
    <property type="entry name" value="Adenine nucleotide alpha hydrolases-like"/>
    <property type="match status" value="1"/>
</dbReference>
<gene>
    <name evidence="2" type="ORF">HWN36_11060</name>
</gene>
<reference evidence="2 3" key="1">
    <citation type="submission" date="2020-06" db="EMBL/GenBank/DDBJ databases">
        <title>Methanofollis fontis sp. nov., a methanogen isolated from marine sediments near a cold seep at Four-Way Closure Ridge offshore southwestern Taiwan.</title>
        <authorList>
            <person name="Chen S.-C."/>
            <person name="Teng N.-H."/>
            <person name="Lin Y.-S."/>
            <person name="Lai M.-C."/>
            <person name="Chen H.-H."/>
            <person name="Wang C.-C."/>
        </authorList>
    </citation>
    <scope>NUCLEOTIDE SEQUENCE [LARGE SCALE GENOMIC DNA]</scope>
    <source>
        <strain evidence="2 3">DSM 2702</strain>
    </source>
</reference>
<dbReference type="OrthoDB" id="5817at2157"/>
<dbReference type="GO" id="GO:0003723">
    <property type="term" value="F:RNA binding"/>
    <property type="evidence" value="ECO:0007669"/>
    <property type="project" value="InterPro"/>
</dbReference>
<dbReference type="SUPFAM" id="SSF88697">
    <property type="entry name" value="PUA domain-like"/>
    <property type="match status" value="1"/>
</dbReference>
<evidence type="ECO:0000313" key="3">
    <source>
        <dbReference type="Proteomes" id="UP000570823"/>
    </source>
</evidence>
<accession>A0A7K4HRG1</accession>
<dbReference type="InterPro" id="IPR004521">
    <property type="entry name" value="Uncharacterised_CHP00451"/>
</dbReference>
<dbReference type="Gene3D" id="3.40.50.620">
    <property type="entry name" value="HUPs"/>
    <property type="match status" value="1"/>
</dbReference>
<organism evidence="2 3">
    <name type="scientific">Methanofollis tationis</name>
    <dbReference type="NCBI Taxonomy" id="81417"/>
    <lineage>
        <taxon>Archaea</taxon>
        <taxon>Methanobacteriati</taxon>
        <taxon>Methanobacteriota</taxon>
        <taxon>Stenosarchaea group</taxon>
        <taxon>Methanomicrobia</taxon>
        <taxon>Methanomicrobiales</taxon>
        <taxon>Methanomicrobiaceae</taxon>
        <taxon>Methanofollis</taxon>
    </lineage>
</organism>
<dbReference type="GO" id="GO:0003824">
    <property type="term" value="F:catalytic activity"/>
    <property type="evidence" value="ECO:0007669"/>
    <property type="project" value="InterPro"/>
</dbReference>
<dbReference type="CDD" id="cd23947">
    <property type="entry name" value="PAPS_reductase-like_YbdN"/>
    <property type="match status" value="1"/>
</dbReference>
<dbReference type="PANTHER" id="PTHR43196:SF2">
    <property type="entry name" value="PHOSPHOADENOSINE PHOSPHOSULFATE REDUCTASE"/>
    <property type="match status" value="1"/>
</dbReference>
<dbReference type="InterPro" id="IPR002478">
    <property type="entry name" value="PUA"/>
</dbReference>
<comment type="caution">
    <text evidence="2">The sequence shown here is derived from an EMBL/GenBank/DDBJ whole genome shotgun (WGS) entry which is preliminary data.</text>
</comment>
<dbReference type="InterPro" id="IPR014729">
    <property type="entry name" value="Rossmann-like_a/b/a_fold"/>
</dbReference>
<dbReference type="PANTHER" id="PTHR43196">
    <property type="entry name" value="SULFATE ADENYLYLTRANSFERASE SUBUNIT 2"/>
    <property type="match status" value="1"/>
</dbReference>
<dbReference type="Pfam" id="PF01507">
    <property type="entry name" value="PAPS_reduct"/>
    <property type="match status" value="1"/>
</dbReference>
<dbReference type="Proteomes" id="UP000570823">
    <property type="component" value="Unassembled WGS sequence"/>
</dbReference>
<dbReference type="NCBIfam" id="TIGR00451">
    <property type="entry name" value="unchar_dom_2"/>
    <property type="match status" value="1"/>
</dbReference>
<evidence type="ECO:0000313" key="2">
    <source>
        <dbReference type="EMBL" id="NVO67829.1"/>
    </source>
</evidence>
<dbReference type="Pfam" id="PF01472">
    <property type="entry name" value="PUA"/>
    <property type="match status" value="1"/>
</dbReference>
<dbReference type="Gene3D" id="2.30.130.10">
    <property type="entry name" value="PUA domain"/>
    <property type="match status" value="1"/>
</dbReference>
<name>A0A7K4HRG1_9EURY</name>
<dbReference type="RefSeq" id="WP_176789437.1">
    <property type="nucleotide sequence ID" value="NZ_JABXWR010000001.1"/>
</dbReference>
<dbReference type="PROSITE" id="PS51257">
    <property type="entry name" value="PROKAR_LIPOPROTEIN"/>
    <property type="match status" value="1"/>
</dbReference>
<dbReference type="SMART" id="SM00359">
    <property type="entry name" value="PUA"/>
    <property type="match status" value="1"/>
</dbReference>
<dbReference type="PROSITE" id="PS50890">
    <property type="entry name" value="PUA"/>
    <property type="match status" value="1"/>
</dbReference>
<dbReference type="InterPro" id="IPR002500">
    <property type="entry name" value="PAPS_reduct_dom"/>
</dbReference>
<dbReference type="InterPro" id="IPR015947">
    <property type="entry name" value="PUA-like_sf"/>
</dbReference>
<proteinExistence type="predicted"/>
<evidence type="ECO:0000259" key="1">
    <source>
        <dbReference type="SMART" id="SM00359"/>
    </source>
</evidence>
<protein>
    <submittedName>
        <fullName evidence="2">Phosphoadenosine phosphosulfate reductase family protein</fullName>
    </submittedName>
</protein>
<feature type="domain" description="PUA" evidence="1">
    <location>
        <begin position="123"/>
        <end position="197"/>
    </location>
</feature>
<dbReference type="EMBL" id="JABXWR010000001">
    <property type="protein sequence ID" value="NVO67829.1"/>
    <property type="molecule type" value="Genomic_DNA"/>
</dbReference>
<keyword evidence="3" id="KW-1185">Reference proteome</keyword>
<dbReference type="InterPro" id="IPR050128">
    <property type="entry name" value="Sulfate_adenylyltrnsfr_sub2"/>
</dbReference>
<dbReference type="InterPro" id="IPR036974">
    <property type="entry name" value="PUA_sf"/>
</dbReference>
<dbReference type="AlphaFoldDB" id="A0A7K4HRG1"/>